<name>A0A8T0WSQ3_PANVG</name>
<keyword evidence="3" id="KW-1185">Reference proteome</keyword>
<proteinExistence type="predicted"/>
<gene>
    <name evidence="2" type="ORF">PVAP13_1NG244338</name>
</gene>
<evidence type="ECO:0000256" key="1">
    <source>
        <dbReference type="SAM" id="MobiDB-lite"/>
    </source>
</evidence>
<comment type="caution">
    <text evidence="2">The sequence shown here is derived from an EMBL/GenBank/DDBJ whole genome shotgun (WGS) entry which is preliminary data.</text>
</comment>
<feature type="region of interest" description="Disordered" evidence="1">
    <location>
        <begin position="23"/>
        <end position="62"/>
    </location>
</feature>
<protein>
    <submittedName>
        <fullName evidence="2">Uncharacterized protein</fullName>
    </submittedName>
</protein>
<evidence type="ECO:0000313" key="3">
    <source>
        <dbReference type="Proteomes" id="UP000823388"/>
    </source>
</evidence>
<sequence length="138" mass="14224">MGLGIENPNPRTHGFIIPGPIDKLAHASPQTNPVGPAQLIETSIKPESQPQTLTSTPRPFTLDHSLPLAAAHLGAAPLPCRSVAPRPDSEQRPPPSAAVCPSPSRSSTSSRLALAIAPSVLSSAQLTRPSSSGRVPPS</sequence>
<dbReference type="EMBL" id="CM029038">
    <property type="protein sequence ID" value="KAG2652581.1"/>
    <property type="molecule type" value="Genomic_DNA"/>
</dbReference>
<evidence type="ECO:0000313" key="2">
    <source>
        <dbReference type="EMBL" id="KAG2652581.1"/>
    </source>
</evidence>
<feature type="compositionally biased region" description="Low complexity" evidence="1">
    <location>
        <begin position="97"/>
        <end position="111"/>
    </location>
</feature>
<dbReference type="AlphaFoldDB" id="A0A8T0WSQ3"/>
<reference evidence="2 3" key="1">
    <citation type="submission" date="2020-05" db="EMBL/GenBank/DDBJ databases">
        <title>WGS assembly of Panicum virgatum.</title>
        <authorList>
            <person name="Lovell J.T."/>
            <person name="Jenkins J."/>
            <person name="Shu S."/>
            <person name="Juenger T.E."/>
            <person name="Schmutz J."/>
        </authorList>
    </citation>
    <scope>NUCLEOTIDE SEQUENCE [LARGE SCALE GENOMIC DNA]</scope>
    <source>
        <strain evidence="3">cv. AP13</strain>
    </source>
</reference>
<feature type="compositionally biased region" description="Polar residues" evidence="1">
    <location>
        <begin position="45"/>
        <end position="58"/>
    </location>
</feature>
<accession>A0A8T0WSQ3</accession>
<organism evidence="2 3">
    <name type="scientific">Panicum virgatum</name>
    <name type="common">Blackwell switchgrass</name>
    <dbReference type="NCBI Taxonomy" id="38727"/>
    <lineage>
        <taxon>Eukaryota</taxon>
        <taxon>Viridiplantae</taxon>
        <taxon>Streptophyta</taxon>
        <taxon>Embryophyta</taxon>
        <taxon>Tracheophyta</taxon>
        <taxon>Spermatophyta</taxon>
        <taxon>Magnoliopsida</taxon>
        <taxon>Liliopsida</taxon>
        <taxon>Poales</taxon>
        <taxon>Poaceae</taxon>
        <taxon>PACMAD clade</taxon>
        <taxon>Panicoideae</taxon>
        <taxon>Panicodae</taxon>
        <taxon>Paniceae</taxon>
        <taxon>Panicinae</taxon>
        <taxon>Panicum</taxon>
        <taxon>Panicum sect. Hiantes</taxon>
    </lineage>
</organism>
<feature type="region of interest" description="Disordered" evidence="1">
    <location>
        <begin position="78"/>
        <end position="111"/>
    </location>
</feature>
<dbReference type="Proteomes" id="UP000823388">
    <property type="component" value="Chromosome 1N"/>
</dbReference>